<dbReference type="AlphaFoldDB" id="A0A0L8GI86"/>
<proteinExistence type="predicted"/>
<evidence type="ECO:0000256" key="1">
    <source>
        <dbReference type="SAM" id="SignalP"/>
    </source>
</evidence>
<evidence type="ECO:0008006" key="3">
    <source>
        <dbReference type="Google" id="ProtNLM"/>
    </source>
</evidence>
<dbReference type="EMBL" id="KQ421836">
    <property type="protein sequence ID" value="KOF76250.1"/>
    <property type="molecule type" value="Genomic_DNA"/>
</dbReference>
<accession>A0A0L8GI86</accession>
<organism evidence="2">
    <name type="scientific">Octopus bimaculoides</name>
    <name type="common">California two-spotted octopus</name>
    <dbReference type="NCBI Taxonomy" id="37653"/>
    <lineage>
        <taxon>Eukaryota</taxon>
        <taxon>Metazoa</taxon>
        <taxon>Spiralia</taxon>
        <taxon>Lophotrochozoa</taxon>
        <taxon>Mollusca</taxon>
        <taxon>Cephalopoda</taxon>
        <taxon>Coleoidea</taxon>
        <taxon>Octopodiformes</taxon>
        <taxon>Octopoda</taxon>
        <taxon>Incirrata</taxon>
        <taxon>Octopodidae</taxon>
        <taxon>Octopus</taxon>
    </lineage>
</organism>
<evidence type="ECO:0000313" key="2">
    <source>
        <dbReference type="EMBL" id="KOF76250.1"/>
    </source>
</evidence>
<name>A0A0L8GI86_OCTBM</name>
<feature type="signal peptide" evidence="1">
    <location>
        <begin position="1"/>
        <end position="23"/>
    </location>
</feature>
<gene>
    <name evidence="2" type="ORF">OCBIM_22033574mg</name>
</gene>
<protein>
    <recommendedName>
        <fullName evidence="3">Secreted protein</fullName>
    </recommendedName>
</protein>
<keyword evidence="1" id="KW-0732">Signal</keyword>
<reference evidence="2" key="1">
    <citation type="submission" date="2015-07" db="EMBL/GenBank/DDBJ databases">
        <title>MeaNS - Measles Nucleotide Surveillance Program.</title>
        <authorList>
            <person name="Tran T."/>
            <person name="Druce J."/>
        </authorList>
    </citation>
    <scope>NUCLEOTIDE SEQUENCE</scope>
    <source>
        <strain evidence="2">UCB-OBI-ISO-001</strain>
        <tissue evidence="2">Gonad</tissue>
    </source>
</reference>
<sequence length="75" mass="8341">MFLSSQTPLICLPLLSFTSLLHSLPPNPYSTTAQGFHDSWSTTLLFKQPAVQITLAVELGIPGQLDRVTILWCHF</sequence>
<feature type="chain" id="PRO_5005583014" description="Secreted protein" evidence="1">
    <location>
        <begin position="24"/>
        <end position="75"/>
    </location>
</feature>